<proteinExistence type="predicted"/>
<evidence type="ECO:0000313" key="1">
    <source>
        <dbReference type="EMBL" id="JAH25576.1"/>
    </source>
</evidence>
<reference evidence="1" key="1">
    <citation type="submission" date="2014-11" db="EMBL/GenBank/DDBJ databases">
        <authorList>
            <person name="Amaro Gonzalez C."/>
        </authorList>
    </citation>
    <scope>NUCLEOTIDE SEQUENCE</scope>
</reference>
<protein>
    <submittedName>
        <fullName evidence="1">Uncharacterized protein</fullName>
    </submittedName>
</protein>
<accession>A0A0E9R8U4</accession>
<name>A0A0E9R8U4_ANGAN</name>
<organism evidence="1">
    <name type="scientific">Anguilla anguilla</name>
    <name type="common">European freshwater eel</name>
    <name type="synonym">Muraena anguilla</name>
    <dbReference type="NCBI Taxonomy" id="7936"/>
    <lineage>
        <taxon>Eukaryota</taxon>
        <taxon>Metazoa</taxon>
        <taxon>Chordata</taxon>
        <taxon>Craniata</taxon>
        <taxon>Vertebrata</taxon>
        <taxon>Euteleostomi</taxon>
        <taxon>Actinopterygii</taxon>
        <taxon>Neopterygii</taxon>
        <taxon>Teleostei</taxon>
        <taxon>Anguilliformes</taxon>
        <taxon>Anguillidae</taxon>
        <taxon>Anguilla</taxon>
    </lineage>
</organism>
<reference evidence="1" key="2">
    <citation type="journal article" date="2015" name="Fish Shellfish Immunol.">
        <title>Early steps in the European eel (Anguilla anguilla)-Vibrio vulnificus interaction in the gills: Role of the RtxA13 toxin.</title>
        <authorList>
            <person name="Callol A."/>
            <person name="Pajuelo D."/>
            <person name="Ebbesson L."/>
            <person name="Teles M."/>
            <person name="MacKenzie S."/>
            <person name="Amaro C."/>
        </authorList>
    </citation>
    <scope>NUCLEOTIDE SEQUENCE</scope>
</reference>
<sequence>MYSKLESSVEGMQKHGAMINACLYTLFYSIT</sequence>
<dbReference type="AlphaFoldDB" id="A0A0E9R8U4"/>
<dbReference type="EMBL" id="GBXM01083001">
    <property type="protein sequence ID" value="JAH25576.1"/>
    <property type="molecule type" value="Transcribed_RNA"/>
</dbReference>